<keyword evidence="3" id="KW-0678">Repressor</keyword>
<evidence type="ECO:0000256" key="6">
    <source>
        <dbReference type="ARBA" id="ARBA00023163"/>
    </source>
</evidence>
<feature type="compositionally biased region" description="Basic and acidic residues" evidence="10">
    <location>
        <begin position="280"/>
        <end position="297"/>
    </location>
</feature>
<accession>A0A6A4QDP1</accession>
<keyword evidence="8" id="KW-0131">Cell cycle</keyword>
<reference evidence="13" key="1">
    <citation type="journal article" date="2020" name="Nat. Commun.">
        <title>Genome sequence of the cluster root forming white lupin.</title>
        <authorList>
            <person name="Hufnagel B."/>
            <person name="Marques A."/>
            <person name="Soriano A."/>
            <person name="Marques L."/>
            <person name="Divol F."/>
            <person name="Doumas P."/>
            <person name="Sallet E."/>
            <person name="Mancinotti D."/>
            <person name="Carrere S."/>
            <person name="Marande W."/>
            <person name="Arribat S."/>
            <person name="Keller J."/>
            <person name="Huneau C."/>
            <person name="Blein T."/>
            <person name="Aime D."/>
            <person name="Laguerre M."/>
            <person name="Taylor J."/>
            <person name="Schubert V."/>
            <person name="Nelson M."/>
            <person name="Geu-Flores F."/>
            <person name="Crespi M."/>
            <person name="Gallardo-Guerrero K."/>
            <person name="Delaux P.-M."/>
            <person name="Salse J."/>
            <person name="Berges H."/>
            <person name="Guyot R."/>
            <person name="Gouzy J."/>
            <person name="Peret B."/>
        </authorList>
    </citation>
    <scope>NUCLEOTIDE SEQUENCE [LARGE SCALE GENOMIC DNA]</scope>
    <source>
        <strain evidence="13">cv. Amiga</strain>
    </source>
</reference>
<dbReference type="FunFam" id="1.10.10.10:FF:000073">
    <property type="entry name" value="E2F transcription factor 8"/>
    <property type="match status" value="1"/>
</dbReference>
<evidence type="ECO:0000313" key="13">
    <source>
        <dbReference type="Proteomes" id="UP000447434"/>
    </source>
</evidence>
<feature type="domain" description="E2F/DP family winged-helix DNA-binding" evidence="11">
    <location>
        <begin position="149"/>
        <end position="229"/>
    </location>
</feature>
<evidence type="ECO:0000256" key="7">
    <source>
        <dbReference type="ARBA" id="ARBA00023242"/>
    </source>
</evidence>
<dbReference type="AlphaFoldDB" id="A0A6A4QDP1"/>
<keyword evidence="6 9" id="KW-0804">Transcription</keyword>
<keyword evidence="13" id="KW-1185">Reference proteome</keyword>
<dbReference type="GO" id="GO:0000981">
    <property type="term" value="F:DNA-binding transcription factor activity, RNA polymerase II-specific"/>
    <property type="evidence" value="ECO:0007669"/>
    <property type="project" value="TreeGrafter"/>
</dbReference>
<evidence type="ECO:0000256" key="4">
    <source>
        <dbReference type="ARBA" id="ARBA00023015"/>
    </source>
</evidence>
<dbReference type="OrthoDB" id="5318at2759"/>
<dbReference type="Pfam" id="PF02319">
    <property type="entry name" value="WHD_E2F_TDP"/>
    <property type="match status" value="2"/>
</dbReference>
<feature type="compositionally biased region" description="Low complexity" evidence="10">
    <location>
        <begin position="1"/>
        <end position="20"/>
    </location>
</feature>
<dbReference type="PANTHER" id="PTHR12081">
    <property type="entry name" value="TRANSCRIPTION FACTOR E2F"/>
    <property type="match status" value="1"/>
</dbReference>
<evidence type="ECO:0000256" key="9">
    <source>
        <dbReference type="RuleBase" id="RU003796"/>
    </source>
</evidence>
<evidence type="ECO:0000256" key="10">
    <source>
        <dbReference type="SAM" id="MobiDB-lite"/>
    </source>
</evidence>
<name>A0A6A4QDP1_LUPAL</name>
<evidence type="ECO:0000256" key="2">
    <source>
        <dbReference type="ARBA" id="ARBA00010940"/>
    </source>
</evidence>
<keyword evidence="7 9" id="KW-0539">Nucleus</keyword>
<feature type="compositionally biased region" description="Basic and acidic residues" evidence="10">
    <location>
        <begin position="124"/>
        <end position="134"/>
    </location>
</feature>
<gene>
    <name evidence="12" type="ORF">Lalb_Chr06g0165591</name>
</gene>
<dbReference type="InterPro" id="IPR036390">
    <property type="entry name" value="WH_DNA-bd_sf"/>
</dbReference>
<evidence type="ECO:0000259" key="11">
    <source>
        <dbReference type="SMART" id="SM01372"/>
    </source>
</evidence>
<sequence>MDNNNSFSSSSSSSLQLSHSAPPQIYSRKDKSLGLLCSNFFKLYNREGTGMIGLDVAATKLGVQRRRMYDVVNILESVGIVARRAKNQYSWKGFKEIPRALKELMEEGLREKSHVSCFHSTRALNEKENGRPETDIENNPLESSKTDCRRDKSLALLTENFIKLFLCSNVEYVLLEDAAKEMLGDSQNSTALTTKTRRLYDIANVLSCLNLIKKTNHPENRKTAYRWLGCKAITGSEGSLDQNASERIFGAEITNYSLKRNNPDSLMDPCLQKKTRMYHKPGDLENGHNDNILEHPPRNRSKAIDFGPFAPNKFLEHINKSGSGLEDKEL</sequence>
<keyword evidence="4 9" id="KW-0805">Transcription regulation</keyword>
<dbReference type="GO" id="GO:0090575">
    <property type="term" value="C:RNA polymerase II transcription regulator complex"/>
    <property type="evidence" value="ECO:0007669"/>
    <property type="project" value="TreeGrafter"/>
</dbReference>
<dbReference type="EMBL" id="WOCE01000006">
    <property type="protein sequence ID" value="KAE9611733.1"/>
    <property type="molecule type" value="Genomic_DNA"/>
</dbReference>
<dbReference type="FunFam" id="1.10.10.10:FF:000295">
    <property type="entry name" value="E2F transcription factor-like E2FE"/>
    <property type="match status" value="1"/>
</dbReference>
<evidence type="ECO:0000313" key="12">
    <source>
        <dbReference type="EMBL" id="KAE9611733.1"/>
    </source>
</evidence>
<dbReference type="InterPro" id="IPR015633">
    <property type="entry name" value="E2F"/>
</dbReference>
<dbReference type="InterPro" id="IPR003316">
    <property type="entry name" value="E2F_WHTH_DNA-bd_dom"/>
</dbReference>
<protein>
    <submittedName>
        <fullName evidence="12">Putative transcription factor E2F-DP family</fullName>
    </submittedName>
</protein>
<feature type="region of interest" description="Disordered" evidence="10">
    <location>
        <begin position="1"/>
        <end position="21"/>
    </location>
</feature>
<dbReference type="SMART" id="SM01372">
    <property type="entry name" value="E2F_TDP"/>
    <property type="match status" value="2"/>
</dbReference>
<evidence type="ECO:0000256" key="8">
    <source>
        <dbReference type="ARBA" id="ARBA00023306"/>
    </source>
</evidence>
<comment type="caution">
    <text evidence="12">The sequence shown here is derived from an EMBL/GenBank/DDBJ whole genome shotgun (WGS) entry which is preliminary data.</text>
</comment>
<comment type="subcellular location">
    <subcellularLocation>
        <location evidence="1 9">Nucleus</location>
    </subcellularLocation>
</comment>
<dbReference type="Gene3D" id="1.10.10.10">
    <property type="entry name" value="Winged helix-like DNA-binding domain superfamily/Winged helix DNA-binding domain"/>
    <property type="match status" value="2"/>
</dbReference>
<dbReference type="PANTHER" id="PTHR12081:SF7">
    <property type="entry name" value="TRANSCRIPTION FACTOR EFL-3"/>
    <property type="match status" value="1"/>
</dbReference>
<feature type="region of interest" description="Disordered" evidence="10">
    <location>
        <begin position="279"/>
        <end position="300"/>
    </location>
</feature>
<dbReference type="GO" id="GO:0000978">
    <property type="term" value="F:RNA polymerase II cis-regulatory region sequence-specific DNA binding"/>
    <property type="evidence" value="ECO:0007669"/>
    <property type="project" value="InterPro"/>
</dbReference>
<evidence type="ECO:0000256" key="1">
    <source>
        <dbReference type="ARBA" id="ARBA00004123"/>
    </source>
</evidence>
<feature type="domain" description="E2F/DP family winged-helix DNA-binding" evidence="11">
    <location>
        <begin position="28"/>
        <end position="93"/>
    </location>
</feature>
<keyword evidence="5 9" id="KW-0238">DNA-binding</keyword>
<dbReference type="Proteomes" id="UP000447434">
    <property type="component" value="Chromosome 6"/>
</dbReference>
<feature type="region of interest" description="Disordered" evidence="10">
    <location>
        <begin position="124"/>
        <end position="146"/>
    </location>
</feature>
<proteinExistence type="inferred from homology"/>
<dbReference type="InterPro" id="IPR036388">
    <property type="entry name" value="WH-like_DNA-bd_sf"/>
</dbReference>
<evidence type="ECO:0000256" key="3">
    <source>
        <dbReference type="ARBA" id="ARBA00022491"/>
    </source>
</evidence>
<comment type="similarity">
    <text evidence="2 9">Belongs to the E2F/DP family.</text>
</comment>
<organism evidence="12 13">
    <name type="scientific">Lupinus albus</name>
    <name type="common">White lupine</name>
    <name type="synonym">Lupinus termis</name>
    <dbReference type="NCBI Taxonomy" id="3870"/>
    <lineage>
        <taxon>Eukaryota</taxon>
        <taxon>Viridiplantae</taxon>
        <taxon>Streptophyta</taxon>
        <taxon>Embryophyta</taxon>
        <taxon>Tracheophyta</taxon>
        <taxon>Spermatophyta</taxon>
        <taxon>Magnoliopsida</taxon>
        <taxon>eudicotyledons</taxon>
        <taxon>Gunneridae</taxon>
        <taxon>Pentapetalae</taxon>
        <taxon>rosids</taxon>
        <taxon>fabids</taxon>
        <taxon>Fabales</taxon>
        <taxon>Fabaceae</taxon>
        <taxon>Papilionoideae</taxon>
        <taxon>50 kb inversion clade</taxon>
        <taxon>genistoids sensu lato</taxon>
        <taxon>core genistoids</taxon>
        <taxon>Genisteae</taxon>
        <taxon>Lupinus</taxon>
    </lineage>
</organism>
<dbReference type="SUPFAM" id="SSF46785">
    <property type="entry name" value="Winged helix' DNA-binding domain"/>
    <property type="match status" value="2"/>
</dbReference>
<evidence type="ECO:0000256" key="5">
    <source>
        <dbReference type="ARBA" id="ARBA00023125"/>
    </source>
</evidence>